<keyword evidence="6" id="KW-0800">Toxin</keyword>
<evidence type="ECO:0000256" key="1">
    <source>
        <dbReference type="ARBA" id="ARBA00022649"/>
    </source>
</evidence>
<dbReference type="GO" id="GO:0004540">
    <property type="term" value="F:RNA nuclease activity"/>
    <property type="evidence" value="ECO:0007669"/>
    <property type="project" value="InterPro"/>
</dbReference>
<dbReference type="InterPro" id="IPR044153">
    <property type="entry name" value="PIN_Pae0151-like"/>
</dbReference>
<dbReference type="SUPFAM" id="SSF88723">
    <property type="entry name" value="PIN domain-like"/>
    <property type="match status" value="1"/>
</dbReference>
<evidence type="ECO:0000256" key="5">
    <source>
        <dbReference type="ARBA" id="ARBA00022842"/>
    </source>
</evidence>
<dbReference type="AlphaFoldDB" id="A0AAU7XCB6"/>
<dbReference type="InterPro" id="IPR022907">
    <property type="entry name" value="VapC_family"/>
</dbReference>
<gene>
    <name evidence="6" type="primary">vapC</name>
    <name evidence="8" type="ORF">ABS361_03835</name>
</gene>
<dbReference type="GO" id="GO:0090729">
    <property type="term" value="F:toxin activity"/>
    <property type="evidence" value="ECO:0007669"/>
    <property type="project" value="UniProtKB-KW"/>
</dbReference>
<dbReference type="Pfam" id="PF01850">
    <property type="entry name" value="PIN"/>
    <property type="match status" value="1"/>
</dbReference>
<evidence type="ECO:0000256" key="3">
    <source>
        <dbReference type="ARBA" id="ARBA00022723"/>
    </source>
</evidence>
<feature type="binding site" evidence="6">
    <location>
        <position position="105"/>
    </location>
    <ligand>
        <name>Mg(2+)</name>
        <dbReference type="ChEBI" id="CHEBI:18420"/>
    </ligand>
</feature>
<dbReference type="InterPro" id="IPR002716">
    <property type="entry name" value="PIN_dom"/>
</dbReference>
<feature type="domain" description="PIN" evidence="7">
    <location>
        <begin position="4"/>
        <end position="130"/>
    </location>
</feature>
<reference evidence="8" key="1">
    <citation type="submission" date="2024-06" db="EMBL/GenBank/DDBJ databases">
        <title>Methylostella associata gen. nov., sp. nov., a novel Ancalomicrobiaceae-affiliated facultatively methylotrophic bacteria that feed on methanotrophs of the genus Methylococcus.</title>
        <authorList>
            <person name="Saltykova V."/>
            <person name="Danilova O.V."/>
            <person name="Oshkin I.Y."/>
            <person name="Belova S.E."/>
            <person name="Pimenov N.V."/>
            <person name="Dedysh S.N."/>
        </authorList>
    </citation>
    <scope>NUCLEOTIDE SEQUENCE</scope>
    <source>
        <strain evidence="8">S20</strain>
    </source>
</reference>
<comment type="function">
    <text evidence="6">Toxic component of a toxin-antitoxin (TA) system. An RNase.</text>
</comment>
<evidence type="ECO:0000313" key="8">
    <source>
        <dbReference type="EMBL" id="XBY45425.1"/>
    </source>
</evidence>
<dbReference type="GO" id="GO:0016787">
    <property type="term" value="F:hydrolase activity"/>
    <property type="evidence" value="ECO:0007669"/>
    <property type="project" value="UniProtKB-KW"/>
</dbReference>
<sequence>MTIVVVDASIVIAGSLRDENRDDRALAFRVFEQIRQGSGLAPSQWWAEIANTLVVALRRNRLQAEEIAPILDDVAALAVTCEPASLRATLAATTLAQRHGLTVYDAAYLELALRTKATLASLDRAMLRAAADEGVAVFA</sequence>
<evidence type="ECO:0000259" key="7">
    <source>
        <dbReference type="Pfam" id="PF01850"/>
    </source>
</evidence>
<evidence type="ECO:0000256" key="4">
    <source>
        <dbReference type="ARBA" id="ARBA00022801"/>
    </source>
</evidence>
<dbReference type="GO" id="GO:0000287">
    <property type="term" value="F:magnesium ion binding"/>
    <property type="evidence" value="ECO:0007669"/>
    <property type="project" value="UniProtKB-UniRule"/>
</dbReference>
<comment type="similarity">
    <text evidence="6">Belongs to the PINc/VapC protein family.</text>
</comment>
<protein>
    <recommendedName>
        <fullName evidence="6">Ribonuclease VapC</fullName>
        <shortName evidence="6">RNase VapC</shortName>
        <ecNumber evidence="6">3.1.-.-</ecNumber>
    </recommendedName>
    <alternativeName>
        <fullName evidence="6">Toxin VapC</fullName>
    </alternativeName>
</protein>
<dbReference type="InterPro" id="IPR051619">
    <property type="entry name" value="TypeII_TA_RNase_PINc/VapC"/>
</dbReference>
<name>A0AAU7XCB6_9HYPH</name>
<dbReference type="PANTHER" id="PTHR35901:SF1">
    <property type="entry name" value="EXONUCLEASE VAPC9"/>
    <property type="match status" value="1"/>
</dbReference>
<keyword evidence="5 6" id="KW-0460">Magnesium</keyword>
<dbReference type="Gene3D" id="3.40.50.1010">
    <property type="entry name" value="5'-nuclease"/>
    <property type="match status" value="1"/>
</dbReference>
<dbReference type="KEGG" id="mflg:ABS361_03835"/>
<accession>A0AAU7XCB6</accession>
<dbReference type="CDD" id="cd09873">
    <property type="entry name" value="PIN_Pae0151-like"/>
    <property type="match status" value="1"/>
</dbReference>
<dbReference type="PANTHER" id="PTHR35901">
    <property type="entry name" value="RIBONUCLEASE VAPC3"/>
    <property type="match status" value="1"/>
</dbReference>
<dbReference type="HAMAP" id="MF_00265">
    <property type="entry name" value="VapC_Nob1"/>
    <property type="match status" value="1"/>
</dbReference>
<organism evidence="8">
    <name type="scientific">Methyloraptor flagellatus</name>
    <dbReference type="NCBI Taxonomy" id="3162530"/>
    <lineage>
        <taxon>Bacteria</taxon>
        <taxon>Pseudomonadati</taxon>
        <taxon>Pseudomonadota</taxon>
        <taxon>Alphaproteobacteria</taxon>
        <taxon>Hyphomicrobiales</taxon>
        <taxon>Ancalomicrobiaceae</taxon>
        <taxon>Methyloraptor</taxon>
    </lineage>
</organism>
<proteinExistence type="inferred from homology"/>
<keyword evidence="2 6" id="KW-0540">Nuclease</keyword>
<keyword evidence="3 6" id="KW-0479">Metal-binding</keyword>
<dbReference type="EMBL" id="CP158568">
    <property type="protein sequence ID" value="XBY45425.1"/>
    <property type="molecule type" value="Genomic_DNA"/>
</dbReference>
<comment type="cofactor">
    <cofactor evidence="6">
        <name>Mg(2+)</name>
        <dbReference type="ChEBI" id="CHEBI:18420"/>
    </cofactor>
</comment>
<dbReference type="InterPro" id="IPR029060">
    <property type="entry name" value="PIN-like_dom_sf"/>
</dbReference>
<dbReference type="EC" id="3.1.-.-" evidence="6"/>
<evidence type="ECO:0000256" key="6">
    <source>
        <dbReference type="HAMAP-Rule" id="MF_00265"/>
    </source>
</evidence>
<evidence type="ECO:0000256" key="2">
    <source>
        <dbReference type="ARBA" id="ARBA00022722"/>
    </source>
</evidence>
<keyword evidence="4 6" id="KW-0378">Hydrolase</keyword>
<dbReference type="RefSeq" id="WP_407050518.1">
    <property type="nucleotide sequence ID" value="NZ_CP158568.1"/>
</dbReference>
<feature type="binding site" evidence="6">
    <location>
        <position position="7"/>
    </location>
    <ligand>
        <name>Mg(2+)</name>
        <dbReference type="ChEBI" id="CHEBI:18420"/>
    </ligand>
</feature>
<keyword evidence="1 6" id="KW-1277">Toxin-antitoxin system</keyword>